<keyword evidence="3" id="KW-1185">Reference proteome</keyword>
<gene>
    <name evidence="2" type="ORF">POCULU_LOCUS4457</name>
</gene>
<dbReference type="Pfam" id="PF25794">
    <property type="entry name" value="SACS"/>
    <property type="match status" value="1"/>
</dbReference>
<protein>
    <submittedName>
        <fullName evidence="2">9116_t:CDS:1</fullName>
    </submittedName>
</protein>
<dbReference type="InterPro" id="IPR022155">
    <property type="entry name" value="DUF3684"/>
</dbReference>
<comment type="caution">
    <text evidence="2">The sequence shown here is derived from an EMBL/GenBank/DDBJ whole genome shotgun (WGS) entry which is preliminary data.</text>
</comment>
<reference evidence="2" key="1">
    <citation type="submission" date="2021-06" db="EMBL/GenBank/DDBJ databases">
        <authorList>
            <person name="Kallberg Y."/>
            <person name="Tangrot J."/>
            <person name="Rosling A."/>
        </authorList>
    </citation>
    <scope>NUCLEOTIDE SEQUENCE</scope>
    <source>
        <strain evidence="2">IA702</strain>
    </source>
</reference>
<name>A0A9N9FKA4_9GLOM</name>
<proteinExistence type="predicted"/>
<dbReference type="InterPro" id="IPR058210">
    <property type="entry name" value="SACS/Nov_dom"/>
</dbReference>
<evidence type="ECO:0000313" key="2">
    <source>
        <dbReference type="EMBL" id="CAG8539361.1"/>
    </source>
</evidence>
<dbReference type="InterPro" id="IPR036890">
    <property type="entry name" value="HATPase_C_sf"/>
</dbReference>
<dbReference type="OrthoDB" id="10031156at2759"/>
<dbReference type="EMBL" id="CAJVPJ010000579">
    <property type="protein sequence ID" value="CAG8539361.1"/>
    <property type="molecule type" value="Genomic_DNA"/>
</dbReference>
<dbReference type="SUPFAM" id="SSF55874">
    <property type="entry name" value="ATPase domain of HSP90 chaperone/DNA topoisomerase II/histidine kinase"/>
    <property type="match status" value="1"/>
</dbReference>
<dbReference type="PANTHER" id="PTHR47839:SF1">
    <property type="entry name" value="DOMAIN PROTEIN, PUTATIVE (AFU_ORTHOLOGUE AFUA_6G04830)-RELATED"/>
    <property type="match status" value="1"/>
</dbReference>
<dbReference type="Pfam" id="PF12449">
    <property type="entry name" value="DUF3684"/>
    <property type="match status" value="1"/>
</dbReference>
<accession>A0A9N9FKA4</accession>
<feature type="domain" description="Sacsin/Nov" evidence="1">
    <location>
        <begin position="26"/>
        <end position="139"/>
    </location>
</feature>
<dbReference type="Proteomes" id="UP000789572">
    <property type="component" value="Unassembled WGS sequence"/>
</dbReference>
<sequence>MSLEDLRRRVLAKNTGKKVEVNQRALIDKILARYCTNFVVYRELLQNADDAKASRIEINFRTEVVGQIKERPSNSSNEYNVIEFKNNGSPFSEKDWDRLKKIAEGNPDEQKIGAFGVGFYSVFSLCEEPFVSSGRECMAFSWEDDLLIYRRDEMESNVEWTTILMNTREPMEIPDLEQFGNFLVTSMAFTENIREISVAVDDISKLNLSKKVEDSHAMDISKYTTGILRNEMFHLKSVNLQHVKIEATSTVITPNVNTISIRTAAGHLNVHVTKEFSAKMERIIKKKPPNETAIQMIFSEFNENENSINNGNIFKDLVPHTEQGKIFIGFPTSQTTGCSLHLAARVIPTVERESIDLAEITLAKYNGQMLSMAGVLSRILYDYEIKMLSPDWNNKSVSEDTKIPRAVHAFNQFTFYSSTPNKKVGELIESTFWSKSLPVVSSHGVLHIAETKLPNEDMEVFIKKIPTIPKKVFADCQGFFKKAKKQKMITEITLEDILEKELGRRTLDATEMTALILWWIKYVTANEVSEKKKAKFLDLAKLVWENKTSSLAKFKYFLNSSLIPPTNDFPVDMLPYCISKNIGYDSLKKHFGYKALPFLVWVEFMLKTKLQELESDVTFAETFLDNLKRAFQNMSESDKRRLLRLLHDKKIIPTKNGLRIPGEAYFPSVTLFPDLSTVKFRNDRSILPYCDLFGFLGVRHHVELGVLLKYLDDPEKDLDHMELVKYLTSIADKLKPEELKKLQNAQIWLREEEQDTEISVKRTRHKISELYAPTSELRGLALPIMEWKKSWLFRSKEANFLINLGLRTSPTLQHILALAAPPANPEFRRKAFDYFIKNKKIYLTEYKPSKITIGFLPCVGNINATPSDCFVNPECQIMGFKVLSPDYVSYAVDVGVSQDPPISELIRKLSRLRLKNEYEARKVFEYLANRQGGPEWKALRLVNFIPVKGQYVNPNSCFLQSEDERANSFLESCGVKLSPSAVDLARLLVNSSAEFWTKIGHDVEKYTAVLQIIATSLPTIRREPGLISAMQVSPILLGIKKVSPSGKSYCLEKANEIFLNDDETIWEIFGVPTCPLENLLEKLYEYLGSRRLRQCVNISYNSFGEERTSKKSEELESLIKDRADFLYLDRPVNDVNYNAFWVKQTLRVAEVQAIQKTYYLTTKRETQIRQTSCYLKPEFTLVTAGSEPDYIALAHTLSEVIYKKPKEIDVLSLVTVLTSSDEMLRRLCQVDRITKPIVDEPKIVDRHIVDEQKMVVQKTVDNGAHREMGTSAGWGQMPRFITERTTTVAQIYDRSYISTFGVGDNDSTIAPFESTSENSVTYRSRGSIRTTESISEIQHVIHNLQARRPMPMTLENTTILTTDLQKAIRSCKSNSKSDVHSQTIEGLKSYCDAVPRNSLKFVRSFAKMDVYATANITRADLKKKNLNTFVKLLKALREVFGHELSLDAIHVFYDADGESDAFNHNQALFFNLHYFDASIKALSYDLMVYWFISFCHVLAHNFEKSHNSKHSFYFSSYARNYIPSLYTQLQQLGLI</sequence>
<dbReference type="Gene3D" id="3.30.565.10">
    <property type="entry name" value="Histidine kinase-like ATPase, C-terminal domain"/>
    <property type="match status" value="1"/>
</dbReference>
<dbReference type="NCBIfam" id="NF047352">
    <property type="entry name" value="P_loop_sacsin"/>
    <property type="match status" value="1"/>
</dbReference>
<organism evidence="2 3">
    <name type="scientific">Paraglomus occultum</name>
    <dbReference type="NCBI Taxonomy" id="144539"/>
    <lineage>
        <taxon>Eukaryota</taxon>
        <taxon>Fungi</taxon>
        <taxon>Fungi incertae sedis</taxon>
        <taxon>Mucoromycota</taxon>
        <taxon>Glomeromycotina</taxon>
        <taxon>Glomeromycetes</taxon>
        <taxon>Paraglomerales</taxon>
        <taxon>Paraglomeraceae</taxon>
        <taxon>Paraglomus</taxon>
    </lineage>
</organism>
<evidence type="ECO:0000313" key="3">
    <source>
        <dbReference type="Proteomes" id="UP000789572"/>
    </source>
</evidence>
<evidence type="ECO:0000259" key="1">
    <source>
        <dbReference type="Pfam" id="PF25794"/>
    </source>
</evidence>
<dbReference type="PANTHER" id="PTHR47839">
    <property type="entry name" value="DOMAIN PROTEIN, PUTATIVE (AFU_ORTHOLOGUE AFUA_6G04830)-RELATED"/>
    <property type="match status" value="1"/>
</dbReference>